<feature type="coiled-coil region" evidence="1">
    <location>
        <begin position="116"/>
        <end position="143"/>
    </location>
</feature>
<feature type="coiled-coil region" evidence="1">
    <location>
        <begin position="62"/>
        <end position="89"/>
    </location>
</feature>
<dbReference type="Proteomes" id="UP001237011">
    <property type="component" value="Chromosome"/>
</dbReference>
<organism evidence="2 3">
    <name type="scientific">Mycoplasma seminis</name>
    <dbReference type="NCBI Taxonomy" id="512749"/>
    <lineage>
        <taxon>Bacteria</taxon>
        <taxon>Bacillati</taxon>
        <taxon>Mycoplasmatota</taxon>
        <taxon>Mollicutes</taxon>
        <taxon>Mycoplasmataceae</taxon>
        <taxon>Mycoplasma</taxon>
    </lineage>
</organism>
<gene>
    <name evidence="2" type="ORF">Q8852_03140</name>
</gene>
<keyword evidence="1" id="KW-0175">Coiled coil</keyword>
<accession>A0ABY9HC83</accession>
<protein>
    <submittedName>
        <fullName evidence="2">Uncharacterized protein</fullName>
    </submittedName>
</protein>
<reference evidence="2" key="1">
    <citation type="submission" date="2023-08" db="EMBL/GenBank/DDBJ databases">
        <title>Complete genome sequence of Mycoplasma seminis 2200.</title>
        <authorList>
            <person name="Spergser J."/>
        </authorList>
    </citation>
    <scope>NUCLEOTIDE SEQUENCE [LARGE SCALE GENOMIC DNA]</scope>
    <source>
        <strain evidence="2">2200</strain>
    </source>
</reference>
<dbReference type="RefSeq" id="WP_305937729.1">
    <property type="nucleotide sequence ID" value="NZ_CP132191.1"/>
</dbReference>
<evidence type="ECO:0000313" key="2">
    <source>
        <dbReference type="EMBL" id="WLP85293.1"/>
    </source>
</evidence>
<sequence>MIMKNIKQITKLKKELEQNGQIQWDDLSNFLMLGVIDEKISNINNINALNEYFIKEIKPKRLNSIKKLIKDKKQQIKTLEHRLESEKKLVTPSFIENLTPDKVSEVIFYDNNKKWIEKSIKLINQINTQIKEHEKELYILENSNEGYILDEQGKIISRNNELENSYKTIIEHIQANLSLQLTSEKLKSILAKSNEDEEDDDFNFK</sequence>
<evidence type="ECO:0000256" key="1">
    <source>
        <dbReference type="SAM" id="Coils"/>
    </source>
</evidence>
<name>A0ABY9HC83_9MOLU</name>
<evidence type="ECO:0000313" key="3">
    <source>
        <dbReference type="Proteomes" id="UP001237011"/>
    </source>
</evidence>
<keyword evidence="3" id="KW-1185">Reference proteome</keyword>
<proteinExistence type="predicted"/>
<dbReference type="EMBL" id="CP132191">
    <property type="protein sequence ID" value="WLP85293.1"/>
    <property type="molecule type" value="Genomic_DNA"/>
</dbReference>